<gene>
    <name evidence="1" type="ORF">CH339_22230</name>
</gene>
<dbReference type="RefSeq" id="WP_111436624.1">
    <property type="nucleotide sequence ID" value="NZ_NPEV01000077.1"/>
</dbReference>
<name>A0A327JI92_9HYPH</name>
<reference evidence="1 2" key="1">
    <citation type="submission" date="2017-07" db="EMBL/GenBank/DDBJ databases">
        <title>Draft Genome Sequences of Select Purple Nonsulfur Bacteria.</title>
        <authorList>
            <person name="Lasarre B."/>
            <person name="Mckinlay J.B."/>
        </authorList>
    </citation>
    <scope>NUCLEOTIDE SEQUENCE [LARGE SCALE GENOMIC DNA]</scope>
    <source>
        <strain evidence="1 2">DSM 11290</strain>
    </source>
</reference>
<sequence>MMTDRTDLGETGIDAQKRAALDHLYDAWAEATTEGVDSDVFVHAALFVALAEMVETYGEVAVAELAASLPTRIQSGEFTVRRLYQ</sequence>
<keyword evidence="2" id="KW-1185">Reference proteome</keyword>
<dbReference type="AlphaFoldDB" id="A0A327JI92"/>
<dbReference type="EMBL" id="NPEV01000077">
    <property type="protein sequence ID" value="RAI24542.1"/>
    <property type="molecule type" value="Genomic_DNA"/>
</dbReference>
<comment type="caution">
    <text evidence="1">The sequence shown here is derived from an EMBL/GenBank/DDBJ whole genome shotgun (WGS) entry which is preliminary data.</text>
</comment>
<organism evidence="1 2">
    <name type="scientific">Rhodobium orientis</name>
    <dbReference type="NCBI Taxonomy" id="34017"/>
    <lineage>
        <taxon>Bacteria</taxon>
        <taxon>Pseudomonadati</taxon>
        <taxon>Pseudomonadota</taxon>
        <taxon>Alphaproteobacteria</taxon>
        <taxon>Hyphomicrobiales</taxon>
        <taxon>Rhodobiaceae</taxon>
        <taxon>Rhodobium</taxon>
    </lineage>
</organism>
<dbReference type="OrthoDB" id="9809513at2"/>
<proteinExistence type="predicted"/>
<evidence type="ECO:0000313" key="2">
    <source>
        <dbReference type="Proteomes" id="UP000249299"/>
    </source>
</evidence>
<dbReference type="Proteomes" id="UP000249299">
    <property type="component" value="Unassembled WGS sequence"/>
</dbReference>
<evidence type="ECO:0000313" key="1">
    <source>
        <dbReference type="EMBL" id="RAI24542.1"/>
    </source>
</evidence>
<protein>
    <submittedName>
        <fullName evidence="1">Uncharacterized protein</fullName>
    </submittedName>
</protein>
<accession>A0A327JI92</accession>